<dbReference type="SUPFAM" id="SSF51182">
    <property type="entry name" value="RmlC-like cupins"/>
    <property type="match status" value="1"/>
</dbReference>
<dbReference type="KEGG" id="apuu:APUU_80456A"/>
<dbReference type="OrthoDB" id="3452821at2759"/>
<dbReference type="Proteomes" id="UP000654913">
    <property type="component" value="Chromosome 8"/>
</dbReference>
<dbReference type="RefSeq" id="XP_041562339.1">
    <property type="nucleotide sequence ID" value="XM_041696738.1"/>
</dbReference>
<evidence type="ECO:0000313" key="1">
    <source>
        <dbReference type="EMBL" id="BCS30153.1"/>
    </source>
</evidence>
<dbReference type="InterPro" id="IPR011051">
    <property type="entry name" value="RmlC_Cupin_sf"/>
</dbReference>
<organism evidence="1 2">
    <name type="scientific">Aspergillus puulaauensis</name>
    <dbReference type="NCBI Taxonomy" id="1220207"/>
    <lineage>
        <taxon>Eukaryota</taxon>
        <taxon>Fungi</taxon>
        <taxon>Dikarya</taxon>
        <taxon>Ascomycota</taxon>
        <taxon>Pezizomycotina</taxon>
        <taxon>Eurotiomycetes</taxon>
        <taxon>Eurotiomycetidae</taxon>
        <taxon>Eurotiales</taxon>
        <taxon>Aspergillaceae</taxon>
        <taxon>Aspergillus</taxon>
    </lineage>
</organism>
<keyword evidence="2" id="KW-1185">Reference proteome</keyword>
<accession>A0A7R7Y0D3</accession>
<sequence length="219" mass="23780">MSMSSGELGFLLPNGTRIVHGSGAAARDAFPVGTNIPGRLQTFSAGHANDPSTPCFCGPQGLLPFDTKTRMPRHVHMAPNTTGKSLRYVVEKIMVMEGVAVAELGGEFYVIPPRTLVLIGAGVPHTWTACPPGIDFEALGFPADEGGAVSTGRFVAVFEYEVPTSFFPTAQTETLTTEEEYVRCDDLHSIRIPAMTVEELRERAWFVWGEGVRKLPLDR</sequence>
<gene>
    <name evidence="1" type="ORF">APUU_80456A</name>
</gene>
<dbReference type="AlphaFoldDB" id="A0A7R7Y0D3"/>
<dbReference type="GeneID" id="64980150"/>
<reference evidence="1" key="1">
    <citation type="submission" date="2021-01" db="EMBL/GenBank/DDBJ databases">
        <authorList>
            <consortium name="Aspergillus puulaauensis MK2 genome sequencing consortium"/>
            <person name="Kazuki M."/>
            <person name="Futagami T."/>
        </authorList>
    </citation>
    <scope>NUCLEOTIDE SEQUENCE</scope>
    <source>
        <strain evidence="1">MK2</strain>
    </source>
</reference>
<dbReference type="EMBL" id="AP024450">
    <property type="protein sequence ID" value="BCS30153.1"/>
    <property type="molecule type" value="Genomic_DNA"/>
</dbReference>
<name>A0A7R7Y0D3_9EURO</name>
<reference evidence="1" key="2">
    <citation type="submission" date="2021-02" db="EMBL/GenBank/DDBJ databases">
        <title>Aspergillus puulaauensis MK2 genome sequence.</title>
        <authorList>
            <person name="Futagami T."/>
            <person name="Mori K."/>
            <person name="Kadooka C."/>
            <person name="Tanaka T."/>
        </authorList>
    </citation>
    <scope>NUCLEOTIDE SEQUENCE</scope>
    <source>
        <strain evidence="1">MK2</strain>
    </source>
</reference>
<evidence type="ECO:0000313" key="2">
    <source>
        <dbReference type="Proteomes" id="UP000654913"/>
    </source>
</evidence>
<protein>
    <submittedName>
        <fullName evidence="1">Uncharacterized protein</fullName>
    </submittedName>
</protein>
<proteinExistence type="predicted"/>